<evidence type="ECO:0000313" key="1">
    <source>
        <dbReference type="EMBL" id="HJB98269.1"/>
    </source>
</evidence>
<organism evidence="1 2">
    <name type="scientific">Candidatus Acutalibacter pullicola</name>
    <dbReference type="NCBI Taxonomy" id="2838417"/>
    <lineage>
        <taxon>Bacteria</taxon>
        <taxon>Bacillati</taxon>
        <taxon>Bacillota</taxon>
        <taxon>Clostridia</taxon>
        <taxon>Eubacteriales</taxon>
        <taxon>Acutalibacteraceae</taxon>
        <taxon>Acutalibacter</taxon>
    </lineage>
</organism>
<evidence type="ECO:0000313" key="2">
    <source>
        <dbReference type="Proteomes" id="UP000826793"/>
    </source>
</evidence>
<reference evidence="1" key="2">
    <citation type="submission" date="2021-04" db="EMBL/GenBank/DDBJ databases">
        <authorList>
            <person name="Gilroy R."/>
        </authorList>
    </citation>
    <scope>NUCLEOTIDE SEQUENCE</scope>
    <source>
        <strain evidence="1">CHK185-1770</strain>
    </source>
</reference>
<dbReference type="InterPro" id="IPR016621">
    <property type="entry name" value="UCP014543"/>
</dbReference>
<dbReference type="Pfam" id="PF12646">
    <property type="entry name" value="DUF3783"/>
    <property type="match status" value="1"/>
</dbReference>
<proteinExistence type="predicted"/>
<dbReference type="Proteomes" id="UP000826793">
    <property type="component" value="Unassembled WGS sequence"/>
</dbReference>
<comment type="caution">
    <text evidence="1">The sequence shown here is derived from an EMBL/GenBank/DDBJ whole genome shotgun (WGS) entry which is preliminary data.</text>
</comment>
<sequence length="131" mass="14855">MIPTVLLYNLENDKGRQIKSLCLPLKIRARSVLPEDFSQPLEAVLGEAARRETEAPQPPFSQEMVVMAGLSSQQMHQFLQGFRRKKIPPVALKAVLTATNQKWDAFQLCRELSLEREAMERGENLHEGKAL</sequence>
<dbReference type="EMBL" id="DWXG01000052">
    <property type="protein sequence ID" value="HJB98269.1"/>
    <property type="molecule type" value="Genomic_DNA"/>
</dbReference>
<dbReference type="AlphaFoldDB" id="A0A9D2MVM8"/>
<name>A0A9D2MVM8_9FIRM</name>
<reference evidence="1" key="1">
    <citation type="journal article" date="2021" name="PeerJ">
        <title>Extensive microbial diversity within the chicken gut microbiome revealed by metagenomics and culture.</title>
        <authorList>
            <person name="Gilroy R."/>
            <person name="Ravi A."/>
            <person name="Getino M."/>
            <person name="Pursley I."/>
            <person name="Horton D.L."/>
            <person name="Alikhan N.F."/>
            <person name="Baker D."/>
            <person name="Gharbi K."/>
            <person name="Hall N."/>
            <person name="Watson M."/>
            <person name="Adriaenssens E.M."/>
            <person name="Foster-Nyarko E."/>
            <person name="Jarju S."/>
            <person name="Secka A."/>
            <person name="Antonio M."/>
            <person name="Oren A."/>
            <person name="Chaudhuri R.R."/>
            <person name="La Ragione R."/>
            <person name="Hildebrand F."/>
            <person name="Pallen M.J."/>
        </authorList>
    </citation>
    <scope>NUCLEOTIDE SEQUENCE</scope>
    <source>
        <strain evidence="1">CHK185-1770</strain>
    </source>
</reference>
<protein>
    <submittedName>
        <fullName evidence="1">DUF3783 domain-containing protein</fullName>
    </submittedName>
</protein>
<gene>
    <name evidence="1" type="ORF">H9710_06785</name>
</gene>
<accession>A0A9D2MVM8</accession>